<dbReference type="PATRIC" id="fig|1235279.3.peg.947"/>
<keyword evidence="3" id="KW-0378">Hydrolase</keyword>
<accession>M7NFI6</accession>
<proteinExistence type="predicted"/>
<protein>
    <submittedName>
        <fullName evidence="3">Restriction endonuclease</fullName>
    </submittedName>
</protein>
<dbReference type="Proteomes" id="UP000011919">
    <property type="component" value="Unassembled WGS sequence"/>
</dbReference>
<dbReference type="EMBL" id="AOFT01000003">
    <property type="protein sequence ID" value="EMR07293.1"/>
    <property type="molecule type" value="Genomic_DNA"/>
</dbReference>
<dbReference type="eggNOG" id="COG1787">
    <property type="taxonomic scope" value="Bacteria"/>
</dbReference>
<keyword evidence="3" id="KW-0540">Nuclease</keyword>
<evidence type="ECO:0000259" key="2">
    <source>
        <dbReference type="Pfam" id="PF04471"/>
    </source>
</evidence>
<comment type="caution">
    <text evidence="3">The sequence shown here is derived from an EMBL/GenBank/DDBJ whole genome shotgun (WGS) entry which is preliminary data.</text>
</comment>
<dbReference type="STRING" id="1235279.C772_00942"/>
<sequence>MKKKRGRRKSTDAFTSKIQMTNLQRVFIMIFGMWVAYEIRISQYEIIQLLVFGIALVSVNVVLFFLFGLHKSFRRTRHVEYWKLREKSILALYTFLATTMVGIAFKLLWLLIPVYFICLLYVAVNKVKMAIKNMKSMLPSSLFSNKNQKIEHFSLVEIDQMSGTEFEVFLSELFDGLDHYVEITPHTDYGIDLITIKGKVKTGIQAKCYGEGKTVGVAAVNEVCGGAGQWKVQRKIVITNRYFSKKAEISAKSNQVELVDRDGLQKLIQEYHNKKARRKTPRFLRLDYRDKDKSA</sequence>
<reference evidence="3 4" key="1">
    <citation type="journal article" date="2013" name="Genome Announc.">
        <title>Draft Genome Sequence of Bhargavaea cecembensis Strain DSE10T, Isolated from a Deep-Sea Sediment Sample Collected at a Depth of 5,904 m from the Chagos-Laccadive Ridge System in the Indian Ocean.</title>
        <authorList>
            <person name="Shivaji S."/>
            <person name="Ara S."/>
            <person name="Begum Z."/>
            <person name="Ruth M."/>
            <person name="Singh A."/>
            <person name="Kumar Pinnaka A."/>
        </authorList>
    </citation>
    <scope>NUCLEOTIDE SEQUENCE [LARGE SCALE GENOMIC DNA]</scope>
    <source>
        <strain evidence="3 4">DSE10</strain>
    </source>
</reference>
<dbReference type="GO" id="GO:0009307">
    <property type="term" value="P:DNA restriction-modification system"/>
    <property type="evidence" value="ECO:0007669"/>
    <property type="project" value="InterPro"/>
</dbReference>
<feature type="domain" description="Restriction endonuclease type IV Mrr" evidence="2">
    <location>
        <begin position="158"/>
        <end position="268"/>
    </location>
</feature>
<keyword evidence="1" id="KW-0812">Transmembrane</keyword>
<keyword evidence="1" id="KW-0472">Membrane</keyword>
<dbReference type="InterPro" id="IPR011335">
    <property type="entry name" value="Restrct_endonuc-II-like"/>
</dbReference>
<dbReference type="Gene3D" id="3.40.1350.10">
    <property type="match status" value="1"/>
</dbReference>
<keyword evidence="4" id="KW-1185">Reference proteome</keyword>
<keyword evidence="3" id="KW-0255">Endonuclease</keyword>
<feature type="transmembrane region" description="Helical" evidence="1">
    <location>
        <begin position="21"/>
        <end position="40"/>
    </location>
</feature>
<evidence type="ECO:0000313" key="4">
    <source>
        <dbReference type="Proteomes" id="UP000011919"/>
    </source>
</evidence>
<organism evidence="3 4">
    <name type="scientific">Bhargavaea cecembensis DSE10</name>
    <dbReference type="NCBI Taxonomy" id="1235279"/>
    <lineage>
        <taxon>Bacteria</taxon>
        <taxon>Bacillati</taxon>
        <taxon>Bacillota</taxon>
        <taxon>Bacilli</taxon>
        <taxon>Bacillales</taxon>
        <taxon>Caryophanaceae</taxon>
        <taxon>Bhargavaea</taxon>
    </lineage>
</organism>
<feature type="transmembrane region" description="Helical" evidence="1">
    <location>
        <begin position="46"/>
        <end position="69"/>
    </location>
</feature>
<dbReference type="SUPFAM" id="SSF52980">
    <property type="entry name" value="Restriction endonuclease-like"/>
    <property type="match status" value="1"/>
</dbReference>
<dbReference type="InterPro" id="IPR052906">
    <property type="entry name" value="Type_IV_Methyl-Rstrct_Enzyme"/>
</dbReference>
<dbReference type="RefSeq" id="WP_008297817.1">
    <property type="nucleotide sequence ID" value="NZ_AOFT01000003.1"/>
</dbReference>
<dbReference type="GO" id="GO:0003677">
    <property type="term" value="F:DNA binding"/>
    <property type="evidence" value="ECO:0007669"/>
    <property type="project" value="InterPro"/>
</dbReference>
<keyword evidence="1" id="KW-1133">Transmembrane helix</keyword>
<dbReference type="GO" id="GO:0015666">
    <property type="term" value="F:restriction endodeoxyribonuclease activity"/>
    <property type="evidence" value="ECO:0007669"/>
    <property type="project" value="TreeGrafter"/>
</dbReference>
<dbReference type="PANTHER" id="PTHR30015">
    <property type="entry name" value="MRR RESTRICTION SYSTEM PROTEIN"/>
    <property type="match status" value="1"/>
</dbReference>
<name>M7NFI6_9BACL</name>
<dbReference type="AlphaFoldDB" id="M7NFI6"/>
<dbReference type="PANTHER" id="PTHR30015:SF6">
    <property type="entry name" value="SLL1429 PROTEIN"/>
    <property type="match status" value="1"/>
</dbReference>
<feature type="transmembrane region" description="Helical" evidence="1">
    <location>
        <begin position="90"/>
        <end position="108"/>
    </location>
</feature>
<dbReference type="OrthoDB" id="9797274at2"/>
<evidence type="ECO:0000313" key="3">
    <source>
        <dbReference type="EMBL" id="EMR07293.1"/>
    </source>
</evidence>
<dbReference type="InterPro" id="IPR007560">
    <property type="entry name" value="Restrct_endonuc_IV_Mrr"/>
</dbReference>
<evidence type="ECO:0000256" key="1">
    <source>
        <dbReference type="SAM" id="Phobius"/>
    </source>
</evidence>
<gene>
    <name evidence="3" type="ORF">C772_00942</name>
</gene>
<dbReference type="InterPro" id="IPR011856">
    <property type="entry name" value="tRNA_endonuc-like_dom_sf"/>
</dbReference>
<dbReference type="Pfam" id="PF04471">
    <property type="entry name" value="Mrr_cat"/>
    <property type="match status" value="1"/>
</dbReference>